<sequence length="367" mass="41084">MKGYPLITKSQARRNASIKHIQKAYQKQYRHIKGRFPKARISKVVALRSQNSFYDLSNKQIIKKAPEDLNIHLLLEEFKEKGICGLSGSGFQTDKKVKAVVDAKVKEKVLIINAVACDPGLIHDDWLIKHELGKIEKGIALLNKYIGFNRIILATKEKIDSKDYEVCLVPNRYPMGAEKILINHVLGKNFAFDEIPAMKGILMLNVQTIYAIYEAIYEGIVANTRLITVADLSTGEALVARVNVGDKVIDILGQTLGKRPRLTPCFGEGIMMGRETTQEDEITLTTNFIGYGEAISYNQEARCRRCGACSRKCPMQIRVDKIIAAIEKNNLSIIKELHPENCIQCGACTYHCKAGKNTMALVEELKS</sequence>
<dbReference type="Pfam" id="PF01512">
    <property type="entry name" value="Complex1_51K"/>
    <property type="match status" value="1"/>
</dbReference>
<organism evidence="6 7">
    <name type="scientific">Cellulosilyticum lentocellum (strain ATCC 49066 / DSM 5427 / NCIMB 11756 / RHM5)</name>
    <name type="common">Clostridium lentocellum</name>
    <dbReference type="NCBI Taxonomy" id="642492"/>
    <lineage>
        <taxon>Bacteria</taxon>
        <taxon>Bacillati</taxon>
        <taxon>Bacillota</taxon>
        <taxon>Clostridia</taxon>
        <taxon>Lachnospirales</taxon>
        <taxon>Cellulosilyticaceae</taxon>
        <taxon>Cellulosilyticum</taxon>
    </lineage>
</organism>
<dbReference type="HOGENOM" id="CLU_753758_0_0_9"/>
<dbReference type="GO" id="GO:0046872">
    <property type="term" value="F:metal ion binding"/>
    <property type="evidence" value="ECO:0007669"/>
    <property type="project" value="UniProtKB-KW"/>
</dbReference>
<dbReference type="Gene3D" id="3.40.50.11540">
    <property type="entry name" value="NADH-ubiquinone oxidoreductase 51kDa subunit"/>
    <property type="match status" value="1"/>
</dbReference>
<dbReference type="InterPro" id="IPR010208">
    <property type="entry name" value="Ion_transpt_RnfC/RsxC"/>
</dbReference>
<evidence type="ECO:0000259" key="5">
    <source>
        <dbReference type="PROSITE" id="PS51379"/>
    </source>
</evidence>
<dbReference type="PROSITE" id="PS51379">
    <property type="entry name" value="4FE4S_FER_2"/>
    <property type="match status" value="2"/>
</dbReference>
<name>F2JJQ7_CELLD</name>
<proteinExistence type="predicted"/>
<evidence type="ECO:0000313" key="6">
    <source>
        <dbReference type="EMBL" id="ADZ82099.1"/>
    </source>
</evidence>
<keyword evidence="4" id="KW-0411">Iron-sulfur</keyword>
<dbReference type="GO" id="GO:0009055">
    <property type="term" value="F:electron transfer activity"/>
    <property type="evidence" value="ECO:0007669"/>
    <property type="project" value="InterPro"/>
</dbReference>
<dbReference type="EMBL" id="CP002582">
    <property type="protein sequence ID" value="ADZ82099.1"/>
    <property type="molecule type" value="Genomic_DNA"/>
</dbReference>
<evidence type="ECO:0000313" key="7">
    <source>
        <dbReference type="Proteomes" id="UP000008467"/>
    </source>
</evidence>
<protein>
    <submittedName>
        <fullName evidence="6">Respiratory-chain NADH dehydrogenase domain 51 kDa subunit</fullName>
    </submittedName>
</protein>
<dbReference type="GO" id="GO:0016020">
    <property type="term" value="C:membrane"/>
    <property type="evidence" value="ECO:0007669"/>
    <property type="project" value="InterPro"/>
</dbReference>
<keyword evidence="2" id="KW-0479">Metal-binding</keyword>
<dbReference type="eggNOG" id="COG4656">
    <property type="taxonomic scope" value="Bacteria"/>
</dbReference>
<evidence type="ECO:0000256" key="3">
    <source>
        <dbReference type="ARBA" id="ARBA00023004"/>
    </source>
</evidence>
<dbReference type="InterPro" id="IPR037225">
    <property type="entry name" value="Nuo51_FMN-bd_sf"/>
</dbReference>
<dbReference type="RefSeq" id="WP_013655400.1">
    <property type="nucleotide sequence ID" value="NC_015275.1"/>
</dbReference>
<dbReference type="Proteomes" id="UP000008467">
    <property type="component" value="Chromosome"/>
</dbReference>
<accession>F2JJQ7</accession>
<dbReference type="SUPFAM" id="SSF46548">
    <property type="entry name" value="alpha-helical ferredoxin"/>
    <property type="match status" value="1"/>
</dbReference>
<dbReference type="KEGG" id="cle:Clole_0352"/>
<dbReference type="PROSITE" id="PS00198">
    <property type="entry name" value="4FE4S_FER_1"/>
    <property type="match status" value="1"/>
</dbReference>
<evidence type="ECO:0000256" key="1">
    <source>
        <dbReference type="ARBA" id="ARBA00022485"/>
    </source>
</evidence>
<dbReference type="Pfam" id="PF13237">
    <property type="entry name" value="Fer4_10"/>
    <property type="match status" value="1"/>
</dbReference>
<dbReference type="Gene3D" id="3.30.70.20">
    <property type="match status" value="1"/>
</dbReference>
<feature type="domain" description="4Fe-4S ferredoxin-type" evidence="5">
    <location>
        <begin position="333"/>
        <end position="364"/>
    </location>
</feature>
<dbReference type="SUPFAM" id="SSF142019">
    <property type="entry name" value="Nqo1 FMN-binding domain-like"/>
    <property type="match status" value="1"/>
</dbReference>
<dbReference type="InterPro" id="IPR011538">
    <property type="entry name" value="Nuo51_FMN-bd"/>
</dbReference>
<dbReference type="AlphaFoldDB" id="F2JJQ7"/>
<evidence type="ECO:0000256" key="4">
    <source>
        <dbReference type="ARBA" id="ARBA00023014"/>
    </source>
</evidence>
<dbReference type="PANTHER" id="PTHR43034">
    <property type="entry name" value="ION-TRANSLOCATING OXIDOREDUCTASE COMPLEX SUBUNIT C"/>
    <property type="match status" value="1"/>
</dbReference>
<dbReference type="PANTHER" id="PTHR43034:SF2">
    <property type="entry name" value="ION-TRANSLOCATING OXIDOREDUCTASE COMPLEX SUBUNIT C"/>
    <property type="match status" value="1"/>
</dbReference>
<evidence type="ECO:0000256" key="2">
    <source>
        <dbReference type="ARBA" id="ARBA00022723"/>
    </source>
</evidence>
<dbReference type="InterPro" id="IPR017896">
    <property type="entry name" value="4Fe4S_Fe-S-bd"/>
</dbReference>
<gene>
    <name evidence="6" type="ordered locus">Clole_0352</name>
</gene>
<keyword evidence="1" id="KW-0004">4Fe-4S</keyword>
<reference evidence="6 7" key="1">
    <citation type="journal article" date="2011" name="J. Bacteriol.">
        <title>Complete genome sequence of the cellulose-degrading bacterium Cellulosilyticum lentocellum.</title>
        <authorList>
            <consortium name="US DOE Joint Genome Institute"/>
            <person name="Miller D.A."/>
            <person name="Suen G."/>
            <person name="Bruce D."/>
            <person name="Copeland A."/>
            <person name="Cheng J.F."/>
            <person name="Detter C."/>
            <person name="Goodwin L.A."/>
            <person name="Han C.S."/>
            <person name="Hauser L.J."/>
            <person name="Land M.L."/>
            <person name="Lapidus A."/>
            <person name="Lucas S."/>
            <person name="Meincke L."/>
            <person name="Pitluck S."/>
            <person name="Tapia R."/>
            <person name="Teshima H."/>
            <person name="Woyke T."/>
            <person name="Fox B.G."/>
            <person name="Angert E.R."/>
            <person name="Currie C.R."/>
        </authorList>
    </citation>
    <scope>NUCLEOTIDE SEQUENCE [LARGE SCALE GENOMIC DNA]</scope>
    <source>
        <strain evidence="7">ATCC 49066 / DSM 5427 / NCIMB 11756 / RHM5</strain>
    </source>
</reference>
<keyword evidence="7" id="KW-1185">Reference proteome</keyword>
<feature type="domain" description="4Fe-4S ferredoxin-type" evidence="5">
    <location>
        <begin position="293"/>
        <end position="322"/>
    </location>
</feature>
<dbReference type="STRING" id="642492.Clole_0352"/>
<dbReference type="GO" id="GO:0051539">
    <property type="term" value="F:4 iron, 4 sulfur cluster binding"/>
    <property type="evidence" value="ECO:0007669"/>
    <property type="project" value="UniProtKB-KW"/>
</dbReference>
<dbReference type="InterPro" id="IPR017900">
    <property type="entry name" value="4Fe4S_Fe_S_CS"/>
</dbReference>
<keyword evidence="3" id="KW-0408">Iron</keyword>